<dbReference type="GO" id="GO:0046872">
    <property type="term" value="F:metal ion binding"/>
    <property type="evidence" value="ECO:0007669"/>
    <property type="project" value="UniProtKB-KW"/>
</dbReference>
<name>A0A1M6ZUK5_9GAMM</name>
<dbReference type="InterPro" id="IPR000518">
    <property type="entry name" value="Metalthion_fam14_prok"/>
</dbReference>
<evidence type="ECO:0000313" key="4">
    <source>
        <dbReference type="Proteomes" id="UP000184123"/>
    </source>
</evidence>
<dbReference type="RefSeq" id="WP_073433207.1">
    <property type="nucleotide sequence ID" value="NZ_BJXU01000017.1"/>
</dbReference>
<dbReference type="EMBL" id="FRCA01000001">
    <property type="protein sequence ID" value="SHL34035.1"/>
    <property type="molecule type" value="Genomic_DNA"/>
</dbReference>
<protein>
    <submittedName>
        <fullName evidence="3">Metallothionein</fullName>
    </submittedName>
</protein>
<dbReference type="InterPro" id="IPR017854">
    <property type="entry name" value="Metalthion_dom_sf"/>
</dbReference>
<dbReference type="SUPFAM" id="SSF57868">
    <property type="entry name" value="Metallothionein"/>
    <property type="match status" value="1"/>
</dbReference>
<reference evidence="3 4" key="1">
    <citation type="submission" date="2016-11" db="EMBL/GenBank/DDBJ databases">
        <authorList>
            <person name="Jaros S."/>
            <person name="Januszkiewicz K."/>
            <person name="Wedrychowicz H."/>
        </authorList>
    </citation>
    <scope>NUCLEOTIDE SEQUENCE [LARGE SCALE GENOMIC DNA]</scope>
    <source>
        <strain evidence="3 4">DSM 4740</strain>
    </source>
</reference>
<dbReference type="Gene3D" id="2.30.170.10">
    <property type="match status" value="1"/>
</dbReference>
<sequence>MNQESRKTCACPDCKCAVDSQSIEKDGKLYCCEACATGHADGSKDCGHNCECG</sequence>
<evidence type="ECO:0000256" key="2">
    <source>
        <dbReference type="ARBA" id="ARBA00022851"/>
    </source>
</evidence>
<evidence type="ECO:0000256" key="1">
    <source>
        <dbReference type="ARBA" id="ARBA00022723"/>
    </source>
</evidence>
<organism evidence="3 4">
    <name type="scientific">Halomonas cupida</name>
    <dbReference type="NCBI Taxonomy" id="44933"/>
    <lineage>
        <taxon>Bacteria</taxon>
        <taxon>Pseudomonadati</taxon>
        <taxon>Pseudomonadota</taxon>
        <taxon>Gammaproteobacteria</taxon>
        <taxon>Oceanospirillales</taxon>
        <taxon>Halomonadaceae</taxon>
        <taxon>Halomonas</taxon>
    </lineage>
</organism>
<keyword evidence="1" id="KW-0479">Metal-binding</keyword>
<proteinExistence type="predicted"/>
<evidence type="ECO:0000313" key="3">
    <source>
        <dbReference type="EMBL" id="SHL34035.1"/>
    </source>
</evidence>
<dbReference type="Proteomes" id="UP000184123">
    <property type="component" value="Unassembled WGS sequence"/>
</dbReference>
<keyword evidence="2" id="KW-0480">Metal-thiolate cluster</keyword>
<dbReference type="STRING" id="44933.SAMN05660971_00250"/>
<accession>A0A1M6ZUK5</accession>
<dbReference type="AlphaFoldDB" id="A0A1M6ZUK5"/>
<dbReference type="OrthoDB" id="468089at2"/>
<gene>
    <name evidence="3" type="ORF">SAMN05660971_00250</name>
</gene>
<dbReference type="Pfam" id="PF02069">
    <property type="entry name" value="Metallothio_Pro"/>
    <property type="match status" value="1"/>
</dbReference>